<dbReference type="Pfam" id="PF23598">
    <property type="entry name" value="LRR_14"/>
    <property type="match status" value="3"/>
</dbReference>
<dbReference type="InterPro" id="IPR025875">
    <property type="entry name" value="Leu-rich_rpt_4"/>
</dbReference>
<evidence type="ECO:0000256" key="2">
    <source>
        <dbReference type="ARBA" id="ARBA00022737"/>
    </source>
</evidence>
<dbReference type="InterPro" id="IPR050216">
    <property type="entry name" value="LRR_domain-containing"/>
</dbReference>
<dbReference type="Pfam" id="PF12799">
    <property type="entry name" value="LRR_4"/>
    <property type="match status" value="1"/>
</dbReference>
<keyword evidence="1" id="KW-0433">Leucine-rich repeat</keyword>
<dbReference type="InterPro" id="IPR032675">
    <property type="entry name" value="LRR_dom_sf"/>
</dbReference>
<dbReference type="EMBL" id="JARGDH010000006">
    <property type="protein sequence ID" value="KAL0265936.1"/>
    <property type="molecule type" value="Genomic_DNA"/>
</dbReference>
<dbReference type="AlphaFoldDB" id="A0AAW2H887"/>
<evidence type="ECO:0000259" key="3">
    <source>
        <dbReference type="Pfam" id="PF23598"/>
    </source>
</evidence>
<dbReference type="SMART" id="SM00369">
    <property type="entry name" value="LRR_TYP"/>
    <property type="match status" value="16"/>
</dbReference>
<feature type="domain" description="Disease resistance R13L4/SHOC-2-like LRR" evidence="3">
    <location>
        <begin position="168"/>
        <end position="250"/>
    </location>
</feature>
<dbReference type="GO" id="GO:0005737">
    <property type="term" value="C:cytoplasm"/>
    <property type="evidence" value="ECO:0007669"/>
    <property type="project" value="TreeGrafter"/>
</dbReference>
<dbReference type="PANTHER" id="PTHR48051:SF39">
    <property type="entry name" value="P53-INDUCED DEATH DOMAIN PROTEIN 1"/>
    <property type="match status" value="1"/>
</dbReference>
<keyword evidence="2" id="KW-0677">Repeat</keyword>
<gene>
    <name evidence="4" type="ORF">PYX00_011653</name>
</gene>
<reference evidence="4" key="1">
    <citation type="journal article" date="2024" name="Gigascience">
        <title>Chromosome-level genome of the poultry shaft louse Menopon gallinae provides insight into the host-switching and adaptive evolution of parasitic lice.</title>
        <authorList>
            <person name="Xu Y."/>
            <person name="Ma L."/>
            <person name="Liu S."/>
            <person name="Liang Y."/>
            <person name="Liu Q."/>
            <person name="He Z."/>
            <person name="Tian L."/>
            <person name="Duan Y."/>
            <person name="Cai W."/>
            <person name="Li H."/>
            <person name="Song F."/>
        </authorList>
    </citation>
    <scope>NUCLEOTIDE SEQUENCE</scope>
    <source>
        <strain evidence="4">Cailab_2023a</strain>
    </source>
</reference>
<sequence length="772" mass="88139">MCIALLQWIHEVASASFCCRNKGHEEVPSVVFEAKDLKNLDLSHNRLATFPKEIESLSQLRRLYLNHNQLTTLPGEIGSLSQLRWLYLNHNQLTTLPGEIGSLSQLQKLYLNHNRLTTLPKEIESLSQLQELSLYHNQLTELPREIGSLSQLQKLSLGNNRLTTLPGEIGSLSQLQGLDLSHNELITLPGEIGSLSQLQLLGLSHNELITLPGEIGSLSQLKDLYIRNNELTALPKEIGNLSQLQKLDLGNSQLTTLPGEIGYLSLLQELNLYGNQLTALPEEIGSLSQLQELNLNDNQLTELPKEIGNLSQLQELNLNLNELTTLPKEIGRLSLLQNLYIGCNQLTALPKEMGNLSQLQELNLYGNQLTALPGEIWNLSLLQKLDLGKNQLTALPREIVTLQNIILLNLRNNPLKEYGEGDTLGWRELRYILGDKVVLDQDKIRGLYKVVEEEEVYKRLAASSPHWNIARLRTIVLERVPESKHSAEEVLDIWRKKLAQYAPVCTDGRDMESYIKTLWGTDKEAFKGWRMYDSSVPATRDLVEAVLVSLQDRPVDAEAYVHKLCEAMVWCTDRQIATLNMVYGALYAKRDTRSFEYFVENEIATLKRYILDIVVTPGFGTQNVHVQNYWRYKLREKLGFKGEYEPRMDTFDQDRFGGQVGNVLDVFYTKFTPKYVVGKLAEEINRRKERLMEAGAYLMDKMEDESYKRRVFEFGSEEDADRRIPSRITDSGVEDILEGMGIVERGVEETSGWSAWEFRRAWKFLSRGLRRI</sequence>
<organism evidence="4">
    <name type="scientific">Menopon gallinae</name>
    <name type="common">poultry shaft louse</name>
    <dbReference type="NCBI Taxonomy" id="328185"/>
    <lineage>
        <taxon>Eukaryota</taxon>
        <taxon>Metazoa</taxon>
        <taxon>Ecdysozoa</taxon>
        <taxon>Arthropoda</taxon>
        <taxon>Hexapoda</taxon>
        <taxon>Insecta</taxon>
        <taxon>Pterygota</taxon>
        <taxon>Neoptera</taxon>
        <taxon>Paraneoptera</taxon>
        <taxon>Psocodea</taxon>
        <taxon>Troctomorpha</taxon>
        <taxon>Phthiraptera</taxon>
        <taxon>Amblycera</taxon>
        <taxon>Menoponidae</taxon>
        <taxon>Menopon</taxon>
    </lineage>
</organism>
<dbReference type="SUPFAM" id="SSF52058">
    <property type="entry name" value="L domain-like"/>
    <property type="match status" value="2"/>
</dbReference>
<dbReference type="InterPro" id="IPR003591">
    <property type="entry name" value="Leu-rich_rpt_typical-subtyp"/>
</dbReference>
<proteinExistence type="predicted"/>
<name>A0AAW2H887_9NEOP</name>
<dbReference type="InterPro" id="IPR055414">
    <property type="entry name" value="LRR_R13L4/SHOC2-like"/>
</dbReference>
<evidence type="ECO:0000256" key="1">
    <source>
        <dbReference type="ARBA" id="ARBA00022614"/>
    </source>
</evidence>
<protein>
    <recommendedName>
        <fullName evidence="3">Disease resistance R13L4/SHOC-2-like LRR domain-containing protein</fullName>
    </recommendedName>
</protein>
<dbReference type="SMART" id="SM00365">
    <property type="entry name" value="LRR_SD22"/>
    <property type="match status" value="6"/>
</dbReference>
<feature type="domain" description="Disease resistance R13L4/SHOC-2-like LRR" evidence="3">
    <location>
        <begin position="76"/>
        <end position="158"/>
    </location>
</feature>
<dbReference type="FunFam" id="3.80.10.10:FF:001164">
    <property type="entry name" value="GH01279p"/>
    <property type="match status" value="1"/>
</dbReference>
<dbReference type="PANTHER" id="PTHR48051">
    <property type="match status" value="1"/>
</dbReference>
<feature type="domain" description="Disease resistance R13L4/SHOC-2-like LRR" evidence="3">
    <location>
        <begin position="283"/>
        <end position="365"/>
    </location>
</feature>
<comment type="caution">
    <text evidence="4">The sequence shown here is derived from an EMBL/GenBank/DDBJ whole genome shotgun (WGS) entry which is preliminary data.</text>
</comment>
<dbReference type="PROSITE" id="PS51450">
    <property type="entry name" value="LRR"/>
    <property type="match status" value="8"/>
</dbReference>
<dbReference type="InterPro" id="IPR001611">
    <property type="entry name" value="Leu-rich_rpt"/>
</dbReference>
<evidence type="ECO:0000313" key="4">
    <source>
        <dbReference type="EMBL" id="KAL0265936.1"/>
    </source>
</evidence>
<dbReference type="PRINTS" id="PR00019">
    <property type="entry name" value="LEURICHRPT"/>
</dbReference>
<dbReference type="Gene3D" id="3.80.10.10">
    <property type="entry name" value="Ribonuclease Inhibitor"/>
    <property type="match status" value="3"/>
</dbReference>
<accession>A0AAW2H887</accession>
<dbReference type="SMART" id="SM00364">
    <property type="entry name" value="LRR_BAC"/>
    <property type="match status" value="16"/>
</dbReference>